<keyword evidence="2 4" id="KW-0808">Transferase</keyword>
<evidence type="ECO:0000256" key="2">
    <source>
        <dbReference type="ARBA" id="ARBA00022679"/>
    </source>
</evidence>
<gene>
    <name evidence="4" type="ORF">C5467_10045</name>
</gene>
<evidence type="ECO:0000313" key="5">
    <source>
        <dbReference type="Proteomes" id="UP000295598"/>
    </source>
</evidence>
<proteinExistence type="predicted"/>
<dbReference type="PANTHER" id="PTHR44942">
    <property type="entry name" value="METHYLTRANSF_11 DOMAIN-CONTAINING PROTEIN"/>
    <property type="match status" value="1"/>
</dbReference>
<dbReference type="CDD" id="cd02440">
    <property type="entry name" value="AdoMet_MTases"/>
    <property type="match status" value="1"/>
</dbReference>
<evidence type="ECO:0000313" key="4">
    <source>
        <dbReference type="EMBL" id="TDB58636.1"/>
    </source>
</evidence>
<evidence type="ECO:0000256" key="1">
    <source>
        <dbReference type="ARBA" id="ARBA00022603"/>
    </source>
</evidence>
<evidence type="ECO:0000259" key="3">
    <source>
        <dbReference type="Pfam" id="PF13649"/>
    </source>
</evidence>
<dbReference type="InterPro" id="IPR041698">
    <property type="entry name" value="Methyltransf_25"/>
</dbReference>
<accession>A0A4R4JWZ4</accession>
<dbReference type="GO" id="GO:0008168">
    <property type="term" value="F:methyltransferase activity"/>
    <property type="evidence" value="ECO:0007669"/>
    <property type="project" value="UniProtKB-KW"/>
</dbReference>
<dbReference type="InterPro" id="IPR029063">
    <property type="entry name" value="SAM-dependent_MTases_sf"/>
</dbReference>
<dbReference type="PANTHER" id="PTHR44942:SF4">
    <property type="entry name" value="METHYLTRANSFERASE TYPE 11 DOMAIN-CONTAINING PROTEIN"/>
    <property type="match status" value="1"/>
</dbReference>
<dbReference type="Proteomes" id="UP000295598">
    <property type="component" value="Unassembled WGS sequence"/>
</dbReference>
<reference evidence="4 5" key="1">
    <citation type="journal article" date="2019" name="Int. J. Syst. Evol. Microbiol.">
        <title>Photorhabdus khanii subsp. guanajuatensis subsp. nov., isolated from Heterorhabditis atacamensis, and Photorhabdus luminescens subsp. mexicana subsp. nov., isolated from Heterorhabditis mexicana entomopathogenic nematodes.</title>
        <authorList>
            <person name="Machado R.A.R."/>
            <person name="Bruno P."/>
            <person name="Arce C.C.M."/>
            <person name="Liechti N."/>
            <person name="Kohler A."/>
            <person name="Bernal J."/>
            <person name="Bruggmann R."/>
            <person name="Turlings T.C.J."/>
        </authorList>
    </citation>
    <scope>NUCLEOTIDE SEQUENCE [LARGE SCALE GENOMIC DNA]</scope>
    <source>
        <strain evidence="4 5">MEX20-17</strain>
    </source>
</reference>
<dbReference type="Pfam" id="PF13649">
    <property type="entry name" value="Methyltransf_25"/>
    <property type="match status" value="1"/>
</dbReference>
<sequence>MTQHKEKFDGLAKGYDRYRPRYPQALFREICHWLPKDRALSVIDIGAGTGIALEGLANLLGQQHHYTAIDISQDMIDTGKQKLPWVSWLHGSAEQHLANVGNPDLIMAAQSFQWMDRATVLNLVRNNLADNGIIAILQNNRDYRHSEFLNEYENLLEELSPNYSRHYRDFDYAQELNTAFLHENALHITLNTRWSMPIPGEAFIGMSRSSTQVQRALAAHGELFIGRLKMLVDKYQFEGKLAILYESQLFMRVEKKSERKRILSEKK</sequence>
<dbReference type="InterPro" id="IPR051052">
    <property type="entry name" value="Diverse_substrate_MTase"/>
</dbReference>
<name>A0A4R4JWZ4_9GAMM</name>
<dbReference type="SUPFAM" id="SSF53335">
    <property type="entry name" value="S-adenosyl-L-methionine-dependent methyltransferases"/>
    <property type="match status" value="1"/>
</dbReference>
<comment type="caution">
    <text evidence="4">The sequence shown here is derived from an EMBL/GenBank/DDBJ whole genome shotgun (WGS) entry which is preliminary data.</text>
</comment>
<protein>
    <submittedName>
        <fullName evidence="4">Class I SAM-dependent methyltransferase</fullName>
    </submittedName>
</protein>
<dbReference type="GO" id="GO:0032259">
    <property type="term" value="P:methylation"/>
    <property type="evidence" value="ECO:0007669"/>
    <property type="project" value="UniProtKB-KW"/>
</dbReference>
<dbReference type="EMBL" id="PUJY01000013">
    <property type="protein sequence ID" value="TDB58636.1"/>
    <property type="molecule type" value="Genomic_DNA"/>
</dbReference>
<dbReference type="RefSeq" id="WP_132354315.1">
    <property type="nucleotide sequence ID" value="NZ_CAWOJO010000013.1"/>
</dbReference>
<organism evidence="4 5">
    <name type="scientific">Photorhabdus khanii subsp. guanajuatensis</name>
    <dbReference type="NCBI Taxonomy" id="2100166"/>
    <lineage>
        <taxon>Bacteria</taxon>
        <taxon>Pseudomonadati</taxon>
        <taxon>Pseudomonadota</taxon>
        <taxon>Gammaproteobacteria</taxon>
        <taxon>Enterobacterales</taxon>
        <taxon>Morganellaceae</taxon>
        <taxon>Photorhabdus</taxon>
    </lineage>
</organism>
<dbReference type="Gene3D" id="3.40.50.150">
    <property type="entry name" value="Vaccinia Virus protein VP39"/>
    <property type="match status" value="1"/>
</dbReference>
<dbReference type="AlphaFoldDB" id="A0A4R4JWZ4"/>
<feature type="domain" description="Methyltransferase" evidence="3">
    <location>
        <begin position="42"/>
        <end position="132"/>
    </location>
</feature>
<keyword evidence="1 4" id="KW-0489">Methyltransferase</keyword>